<evidence type="ECO:0000313" key="1">
    <source>
        <dbReference type="EMBL" id="GFN84387.1"/>
    </source>
</evidence>
<comment type="caution">
    <text evidence="1">The sequence shown here is derived from an EMBL/GenBank/DDBJ whole genome shotgun (WGS) entry which is preliminary data.</text>
</comment>
<dbReference type="EMBL" id="BLXT01001309">
    <property type="protein sequence ID" value="GFN84387.1"/>
    <property type="molecule type" value="Genomic_DNA"/>
</dbReference>
<gene>
    <name evidence="1" type="ORF">PoB_001089300</name>
</gene>
<proteinExistence type="predicted"/>
<name>A0AAV3YPW6_9GAST</name>
<sequence length="74" mass="8227">MYFGYRNTKGQLSAKELDEINGIAASCVLSDIVIAHNYEGDGNLFMLWTSTRSSWVSNGDHTNAVPKRISKFLS</sequence>
<keyword evidence="2" id="KW-1185">Reference proteome</keyword>
<evidence type="ECO:0000313" key="2">
    <source>
        <dbReference type="Proteomes" id="UP000735302"/>
    </source>
</evidence>
<accession>A0AAV3YPW6</accession>
<dbReference type="AlphaFoldDB" id="A0AAV3YPW6"/>
<reference evidence="1 2" key="1">
    <citation type="journal article" date="2021" name="Elife">
        <title>Chloroplast acquisition without the gene transfer in kleptoplastic sea slugs, Plakobranchus ocellatus.</title>
        <authorList>
            <person name="Maeda T."/>
            <person name="Takahashi S."/>
            <person name="Yoshida T."/>
            <person name="Shimamura S."/>
            <person name="Takaki Y."/>
            <person name="Nagai Y."/>
            <person name="Toyoda A."/>
            <person name="Suzuki Y."/>
            <person name="Arimoto A."/>
            <person name="Ishii H."/>
            <person name="Satoh N."/>
            <person name="Nishiyama T."/>
            <person name="Hasebe M."/>
            <person name="Maruyama T."/>
            <person name="Minagawa J."/>
            <person name="Obokata J."/>
            <person name="Shigenobu S."/>
        </authorList>
    </citation>
    <scope>NUCLEOTIDE SEQUENCE [LARGE SCALE GENOMIC DNA]</scope>
</reference>
<organism evidence="1 2">
    <name type="scientific">Plakobranchus ocellatus</name>
    <dbReference type="NCBI Taxonomy" id="259542"/>
    <lineage>
        <taxon>Eukaryota</taxon>
        <taxon>Metazoa</taxon>
        <taxon>Spiralia</taxon>
        <taxon>Lophotrochozoa</taxon>
        <taxon>Mollusca</taxon>
        <taxon>Gastropoda</taxon>
        <taxon>Heterobranchia</taxon>
        <taxon>Euthyneura</taxon>
        <taxon>Panpulmonata</taxon>
        <taxon>Sacoglossa</taxon>
        <taxon>Placobranchoidea</taxon>
        <taxon>Plakobranchidae</taxon>
        <taxon>Plakobranchus</taxon>
    </lineage>
</organism>
<protein>
    <submittedName>
        <fullName evidence="1">Uncharacterized protein</fullName>
    </submittedName>
</protein>
<dbReference type="Proteomes" id="UP000735302">
    <property type="component" value="Unassembled WGS sequence"/>
</dbReference>